<dbReference type="EMBL" id="JAGSXJ010000001">
    <property type="protein sequence ID" value="KAH6697522.1"/>
    <property type="molecule type" value="Genomic_DNA"/>
</dbReference>
<dbReference type="PROSITE" id="PS51257">
    <property type="entry name" value="PROKAR_LIPOPROTEIN"/>
    <property type="match status" value="1"/>
</dbReference>
<evidence type="ECO:0000313" key="2">
    <source>
        <dbReference type="EMBL" id="KAH6697522.1"/>
    </source>
</evidence>
<protein>
    <submittedName>
        <fullName evidence="2">Uncharacterized protein</fullName>
    </submittedName>
</protein>
<sequence length="70" mass="7631">MAVPRARPMSCPSMPCNALLALLACLPCFYTTGHRGMRLLDPPRRCQQPHVDLTRSLGSGPIEFTCSATD</sequence>
<gene>
    <name evidence="2" type="ORF">F5X68DRAFT_197494</name>
</gene>
<comment type="caution">
    <text evidence="2">The sequence shown here is derived from an EMBL/GenBank/DDBJ whole genome shotgun (WGS) entry which is preliminary data.</text>
</comment>
<dbReference type="AlphaFoldDB" id="A0A9P8VNK5"/>
<evidence type="ECO:0000256" key="1">
    <source>
        <dbReference type="SAM" id="SignalP"/>
    </source>
</evidence>
<evidence type="ECO:0000313" key="3">
    <source>
        <dbReference type="Proteomes" id="UP000770015"/>
    </source>
</evidence>
<keyword evidence="1" id="KW-0732">Signal</keyword>
<dbReference type="Proteomes" id="UP000770015">
    <property type="component" value="Unassembled WGS sequence"/>
</dbReference>
<feature type="chain" id="PRO_5040351543" evidence="1">
    <location>
        <begin position="34"/>
        <end position="70"/>
    </location>
</feature>
<proteinExistence type="predicted"/>
<name>A0A9P8VNK5_9PEZI</name>
<accession>A0A9P8VNK5</accession>
<reference evidence="2" key="1">
    <citation type="journal article" date="2021" name="Nat. Commun.">
        <title>Genetic determinants of endophytism in the Arabidopsis root mycobiome.</title>
        <authorList>
            <person name="Mesny F."/>
            <person name="Miyauchi S."/>
            <person name="Thiergart T."/>
            <person name="Pickel B."/>
            <person name="Atanasova L."/>
            <person name="Karlsson M."/>
            <person name="Huettel B."/>
            <person name="Barry K.W."/>
            <person name="Haridas S."/>
            <person name="Chen C."/>
            <person name="Bauer D."/>
            <person name="Andreopoulos W."/>
            <person name="Pangilinan J."/>
            <person name="LaButti K."/>
            <person name="Riley R."/>
            <person name="Lipzen A."/>
            <person name="Clum A."/>
            <person name="Drula E."/>
            <person name="Henrissat B."/>
            <person name="Kohler A."/>
            <person name="Grigoriev I.V."/>
            <person name="Martin F.M."/>
            <person name="Hacquard S."/>
        </authorList>
    </citation>
    <scope>NUCLEOTIDE SEQUENCE</scope>
    <source>
        <strain evidence="2">MPI-SDFR-AT-0117</strain>
    </source>
</reference>
<organism evidence="2 3">
    <name type="scientific">Plectosphaerella plurivora</name>
    <dbReference type="NCBI Taxonomy" id="936078"/>
    <lineage>
        <taxon>Eukaryota</taxon>
        <taxon>Fungi</taxon>
        <taxon>Dikarya</taxon>
        <taxon>Ascomycota</taxon>
        <taxon>Pezizomycotina</taxon>
        <taxon>Sordariomycetes</taxon>
        <taxon>Hypocreomycetidae</taxon>
        <taxon>Glomerellales</taxon>
        <taxon>Plectosphaerellaceae</taxon>
        <taxon>Plectosphaerella</taxon>
    </lineage>
</organism>
<feature type="signal peptide" evidence="1">
    <location>
        <begin position="1"/>
        <end position="33"/>
    </location>
</feature>
<keyword evidence="3" id="KW-1185">Reference proteome</keyword>